<reference evidence="1 2" key="1">
    <citation type="submission" date="2011-02" db="EMBL/GenBank/DDBJ databases">
        <authorList>
            <person name="Weinstock G."/>
            <person name="Sodergren E."/>
            <person name="Clifton S."/>
            <person name="Fulton L."/>
            <person name="Fulton B."/>
            <person name="Courtney L."/>
            <person name="Fronick C."/>
            <person name="Harrison M."/>
            <person name="Strong C."/>
            <person name="Farmer C."/>
            <person name="Delahaunty K."/>
            <person name="Markovic C."/>
            <person name="Hall O."/>
            <person name="Minx P."/>
            <person name="Tomlinson C."/>
            <person name="Mitreva M."/>
            <person name="Hou S."/>
            <person name="Chen J."/>
            <person name="Wollam A."/>
            <person name="Pepin K.H."/>
            <person name="Johnson M."/>
            <person name="Bhonagiri V."/>
            <person name="Zhang X."/>
            <person name="Suruliraj S."/>
            <person name="Warren W."/>
            <person name="Chinwalla A."/>
            <person name="Mardis E.R."/>
            <person name="Wilson R.K."/>
        </authorList>
    </citation>
    <scope>NUCLEOTIDE SEQUENCE [LARGE SCALE GENOMIC DNA]</scope>
    <source>
        <strain evidence="1 2">YIT 11859</strain>
    </source>
</reference>
<proteinExistence type="predicted"/>
<keyword evidence="2" id="KW-1185">Reference proteome</keyword>
<dbReference type="EMBL" id="AFBP01000026">
    <property type="protein sequence ID" value="EGG55375.1"/>
    <property type="molecule type" value="Genomic_DNA"/>
</dbReference>
<gene>
    <name evidence="1" type="ORF">HMPREF9439_01115</name>
</gene>
<accession>F3QJL3</accession>
<dbReference type="AlphaFoldDB" id="F3QJL3"/>
<dbReference type="HOGENOM" id="CLU_2451906_0_0_4"/>
<comment type="caution">
    <text evidence="1">The sequence shown here is derived from an EMBL/GenBank/DDBJ whole genome shotgun (WGS) entry which is preliminary data.</text>
</comment>
<evidence type="ECO:0000313" key="2">
    <source>
        <dbReference type="Proteomes" id="UP000005156"/>
    </source>
</evidence>
<sequence length="89" mass="10653">MLYLAFRRPHFLVTAKTSFKGWRAEMKTSLQNTLEDIKSKEDKDSDIPASRRTRRKLHLDDLLDKFEKAQASTRRNLEDREWLDCKELL</sequence>
<organism evidence="1 2">
    <name type="scientific">Parasutterella excrementihominis YIT 11859</name>
    <dbReference type="NCBI Taxonomy" id="762966"/>
    <lineage>
        <taxon>Bacteria</taxon>
        <taxon>Pseudomonadati</taxon>
        <taxon>Pseudomonadota</taxon>
        <taxon>Betaproteobacteria</taxon>
        <taxon>Burkholderiales</taxon>
        <taxon>Sutterellaceae</taxon>
        <taxon>Parasutterella</taxon>
    </lineage>
</organism>
<protein>
    <submittedName>
        <fullName evidence="1">Toxin-antitoxin system, antitoxin component, AbrB domain protein</fullName>
    </submittedName>
</protein>
<evidence type="ECO:0000313" key="1">
    <source>
        <dbReference type="EMBL" id="EGG55375.1"/>
    </source>
</evidence>
<name>F3QJL3_9BURK</name>
<dbReference type="Proteomes" id="UP000005156">
    <property type="component" value="Unassembled WGS sequence"/>
</dbReference>